<dbReference type="InterPro" id="IPR038587">
    <property type="entry name" value="Ribosomal_eL40_sf"/>
</dbReference>
<dbReference type="InterPro" id="IPR050923">
    <property type="entry name" value="Cell_Proc_Reg/RNA_Proc"/>
</dbReference>
<dbReference type="InterPro" id="IPR026870">
    <property type="entry name" value="Zinc_ribbon_dom"/>
</dbReference>
<dbReference type="InterPro" id="IPR008984">
    <property type="entry name" value="SMAD_FHA_dom_sf"/>
</dbReference>
<dbReference type="PROSITE" id="PS50006">
    <property type="entry name" value="FHA_DOMAIN"/>
    <property type="match status" value="1"/>
</dbReference>
<dbReference type="SUPFAM" id="SSF49879">
    <property type="entry name" value="SMAD/FHA domain"/>
    <property type="match status" value="1"/>
</dbReference>
<accession>A0A6J6UVI7</accession>
<reference evidence="2" key="1">
    <citation type="submission" date="2020-05" db="EMBL/GenBank/DDBJ databases">
        <authorList>
            <person name="Chiriac C."/>
            <person name="Salcher M."/>
            <person name="Ghai R."/>
            <person name="Kavagutti S V."/>
        </authorList>
    </citation>
    <scope>NUCLEOTIDE SEQUENCE</scope>
</reference>
<dbReference type="PANTHER" id="PTHR23308">
    <property type="entry name" value="NUCLEAR INHIBITOR OF PROTEIN PHOSPHATASE-1"/>
    <property type="match status" value="1"/>
</dbReference>
<gene>
    <name evidence="2" type="ORF">UFOPK2855_00770</name>
</gene>
<sequence>MSYVFCNQCGHRNPPRASFCSSCGAVLDLPDDRTIVIAQIDPMQDAPGTQDNASIRLGDVTGWGVLVVRSGEMTGARFTLDNQLTRIGRNPESEILFDDITVSRSHAEITANEDGLIVRDLGSLNGTYVNRQIVEQSRLVHGDELQVGKFHMILFSKADNLK</sequence>
<dbReference type="EMBL" id="CAEZZK010000141">
    <property type="protein sequence ID" value="CAB4762723.1"/>
    <property type="molecule type" value="Genomic_DNA"/>
</dbReference>
<dbReference type="Gene3D" id="4.10.1060.50">
    <property type="match status" value="1"/>
</dbReference>
<dbReference type="Pfam" id="PF00498">
    <property type="entry name" value="FHA"/>
    <property type="match status" value="1"/>
</dbReference>
<dbReference type="Gene3D" id="2.60.200.20">
    <property type="match status" value="1"/>
</dbReference>
<dbReference type="AlphaFoldDB" id="A0A6J6UVI7"/>
<dbReference type="SMART" id="SM00240">
    <property type="entry name" value="FHA"/>
    <property type="match status" value="1"/>
</dbReference>
<evidence type="ECO:0000259" key="1">
    <source>
        <dbReference type="PROSITE" id="PS50006"/>
    </source>
</evidence>
<feature type="domain" description="FHA" evidence="1">
    <location>
        <begin position="85"/>
        <end position="134"/>
    </location>
</feature>
<dbReference type="InterPro" id="IPR000253">
    <property type="entry name" value="FHA_dom"/>
</dbReference>
<name>A0A6J6UVI7_9ZZZZ</name>
<protein>
    <submittedName>
        <fullName evidence="2">Unannotated protein</fullName>
    </submittedName>
</protein>
<dbReference type="Pfam" id="PF13240">
    <property type="entry name" value="Zn_Ribbon_1"/>
    <property type="match status" value="1"/>
</dbReference>
<evidence type="ECO:0000313" key="2">
    <source>
        <dbReference type="EMBL" id="CAB4762723.1"/>
    </source>
</evidence>
<organism evidence="2">
    <name type="scientific">freshwater metagenome</name>
    <dbReference type="NCBI Taxonomy" id="449393"/>
    <lineage>
        <taxon>unclassified sequences</taxon>
        <taxon>metagenomes</taxon>
        <taxon>ecological metagenomes</taxon>
    </lineage>
</organism>
<proteinExistence type="predicted"/>